<reference evidence="1 2" key="1">
    <citation type="journal article" date="2010" name="Science">
        <title>Genomic comparison of the ants Camponotus floridanus and Harpegnathos saltator.</title>
        <authorList>
            <person name="Bonasio R."/>
            <person name="Zhang G."/>
            <person name="Ye C."/>
            <person name="Mutti N.S."/>
            <person name="Fang X."/>
            <person name="Qin N."/>
            <person name="Donahue G."/>
            <person name="Yang P."/>
            <person name="Li Q."/>
            <person name="Li C."/>
            <person name="Zhang P."/>
            <person name="Huang Z."/>
            <person name="Berger S.L."/>
            <person name="Reinberg D."/>
            <person name="Wang J."/>
            <person name="Liebig J."/>
        </authorList>
    </citation>
    <scope>NUCLEOTIDE SEQUENCE [LARGE SCALE GENOMIC DNA]</scope>
    <source>
        <strain evidence="2">C129</strain>
    </source>
</reference>
<protein>
    <submittedName>
        <fullName evidence="1">Uncharacterized protein</fullName>
    </submittedName>
</protein>
<keyword evidence="2" id="KW-1185">Reference proteome</keyword>
<gene>
    <name evidence="1" type="ORF">EAG_03588</name>
</gene>
<evidence type="ECO:0000313" key="1">
    <source>
        <dbReference type="EMBL" id="EFN64818.1"/>
    </source>
</evidence>
<accession>E2ANY6</accession>
<dbReference type="AlphaFoldDB" id="E2ANY6"/>
<organism evidence="2">
    <name type="scientific">Camponotus floridanus</name>
    <name type="common">Florida carpenter ant</name>
    <dbReference type="NCBI Taxonomy" id="104421"/>
    <lineage>
        <taxon>Eukaryota</taxon>
        <taxon>Metazoa</taxon>
        <taxon>Ecdysozoa</taxon>
        <taxon>Arthropoda</taxon>
        <taxon>Hexapoda</taxon>
        <taxon>Insecta</taxon>
        <taxon>Pterygota</taxon>
        <taxon>Neoptera</taxon>
        <taxon>Endopterygota</taxon>
        <taxon>Hymenoptera</taxon>
        <taxon>Apocrita</taxon>
        <taxon>Aculeata</taxon>
        <taxon>Formicoidea</taxon>
        <taxon>Formicidae</taxon>
        <taxon>Formicinae</taxon>
        <taxon>Camponotus</taxon>
    </lineage>
</organism>
<name>E2ANY6_CAMFO</name>
<dbReference type="EMBL" id="GL441439">
    <property type="protein sequence ID" value="EFN64818.1"/>
    <property type="molecule type" value="Genomic_DNA"/>
</dbReference>
<proteinExistence type="predicted"/>
<sequence>MRIALETSALRKLRNHGRTLEARWAKIEASLYRGDMNFMIGSLKTLSYVRVCVRVLQSCLVAADAIPRDGEPQVANNELLPAERDMFLLFVLLWMIRPLSVFPRIPAHHIRNPSGCVDDCPFSRYAPFLSLIKPFISSSELLSLRQRNVWRGNND</sequence>
<dbReference type="InParanoid" id="E2ANY6"/>
<evidence type="ECO:0000313" key="2">
    <source>
        <dbReference type="Proteomes" id="UP000000311"/>
    </source>
</evidence>
<dbReference type="Proteomes" id="UP000000311">
    <property type="component" value="Unassembled WGS sequence"/>
</dbReference>